<dbReference type="Pfam" id="PF12728">
    <property type="entry name" value="HTH_17"/>
    <property type="match status" value="1"/>
</dbReference>
<dbReference type="SUPFAM" id="SSF46955">
    <property type="entry name" value="Putative DNA-binding domain"/>
    <property type="match status" value="1"/>
</dbReference>
<name>A0A382NCD9_9ZZZZ</name>
<evidence type="ECO:0000259" key="2">
    <source>
        <dbReference type="Pfam" id="PF12728"/>
    </source>
</evidence>
<gene>
    <name evidence="3" type="ORF">METZ01_LOCUS311673</name>
</gene>
<evidence type="ECO:0000256" key="1">
    <source>
        <dbReference type="SAM" id="MobiDB-lite"/>
    </source>
</evidence>
<reference evidence="3" key="1">
    <citation type="submission" date="2018-05" db="EMBL/GenBank/DDBJ databases">
        <authorList>
            <person name="Lanie J.A."/>
            <person name="Ng W.-L."/>
            <person name="Kazmierczak K.M."/>
            <person name="Andrzejewski T.M."/>
            <person name="Davidsen T.M."/>
            <person name="Wayne K.J."/>
            <person name="Tettelin H."/>
            <person name="Glass J.I."/>
            <person name="Rusch D."/>
            <person name="Podicherti R."/>
            <person name="Tsui H.-C.T."/>
            <person name="Winkler M.E."/>
        </authorList>
    </citation>
    <scope>NUCLEOTIDE SEQUENCE</scope>
</reference>
<accession>A0A382NCD9</accession>
<dbReference type="EMBL" id="UINC01099498">
    <property type="protein sequence ID" value="SVC58819.1"/>
    <property type="molecule type" value="Genomic_DNA"/>
</dbReference>
<protein>
    <recommendedName>
        <fullName evidence="2">Helix-turn-helix domain-containing protein</fullName>
    </recommendedName>
</protein>
<feature type="region of interest" description="Disordered" evidence="1">
    <location>
        <begin position="14"/>
        <end position="33"/>
    </location>
</feature>
<dbReference type="InterPro" id="IPR009061">
    <property type="entry name" value="DNA-bd_dom_put_sf"/>
</dbReference>
<dbReference type="NCBIfam" id="TIGR01764">
    <property type="entry name" value="excise"/>
    <property type="match status" value="1"/>
</dbReference>
<dbReference type="GO" id="GO:0003677">
    <property type="term" value="F:DNA binding"/>
    <property type="evidence" value="ECO:0007669"/>
    <property type="project" value="InterPro"/>
</dbReference>
<dbReference type="AlphaFoldDB" id="A0A382NCD9"/>
<proteinExistence type="predicted"/>
<dbReference type="InterPro" id="IPR010093">
    <property type="entry name" value="SinI_DNA-bd"/>
</dbReference>
<dbReference type="InterPro" id="IPR041657">
    <property type="entry name" value="HTH_17"/>
</dbReference>
<evidence type="ECO:0000313" key="3">
    <source>
        <dbReference type="EMBL" id="SVC58819.1"/>
    </source>
</evidence>
<feature type="domain" description="Helix-turn-helix" evidence="2">
    <location>
        <begin position="41"/>
        <end position="86"/>
    </location>
</feature>
<sequence length="87" mass="9999">MFAHLVESRPDPLIHVKTSDPQRSNMTVESTEHNRELRPVVTVKEAGDYLRVSKSTIYRLLNEGLLRRRKVGSRTLIDRSDIEALIS</sequence>
<organism evidence="3">
    <name type="scientific">marine metagenome</name>
    <dbReference type="NCBI Taxonomy" id="408172"/>
    <lineage>
        <taxon>unclassified sequences</taxon>
        <taxon>metagenomes</taxon>
        <taxon>ecological metagenomes</taxon>
    </lineage>
</organism>